<dbReference type="AlphaFoldDB" id="A0A934RWG0"/>
<dbReference type="EMBL" id="JAENIO010000085">
    <property type="protein sequence ID" value="MBK1835686.1"/>
    <property type="molecule type" value="Genomic_DNA"/>
</dbReference>
<reference evidence="1" key="1">
    <citation type="submission" date="2021-01" db="EMBL/GenBank/DDBJ databases">
        <title>Modified the classification status of verrucomicrobia.</title>
        <authorList>
            <person name="Feng X."/>
        </authorList>
    </citation>
    <scope>NUCLEOTIDE SEQUENCE</scope>
    <source>
        <strain evidence="1">KCTC 12986</strain>
    </source>
</reference>
<evidence type="ECO:0008006" key="3">
    <source>
        <dbReference type="Google" id="ProtNLM"/>
    </source>
</evidence>
<evidence type="ECO:0000313" key="2">
    <source>
        <dbReference type="Proteomes" id="UP000604083"/>
    </source>
</evidence>
<dbReference type="RefSeq" id="WP_200393123.1">
    <property type="nucleotide sequence ID" value="NZ_JAENIO010000085.1"/>
</dbReference>
<organism evidence="1 2">
    <name type="scientific">Roseibacillus ishigakijimensis</name>
    <dbReference type="NCBI Taxonomy" id="454146"/>
    <lineage>
        <taxon>Bacteria</taxon>
        <taxon>Pseudomonadati</taxon>
        <taxon>Verrucomicrobiota</taxon>
        <taxon>Verrucomicrobiia</taxon>
        <taxon>Verrucomicrobiales</taxon>
        <taxon>Verrucomicrobiaceae</taxon>
        <taxon>Roseibacillus</taxon>
    </lineage>
</organism>
<accession>A0A934RWG0</accession>
<protein>
    <recommendedName>
        <fullName evidence="3">Transposase</fullName>
    </recommendedName>
</protein>
<name>A0A934RWG0_9BACT</name>
<dbReference type="Proteomes" id="UP000604083">
    <property type="component" value="Unassembled WGS sequence"/>
</dbReference>
<gene>
    <name evidence="1" type="ORF">JIN78_16600</name>
</gene>
<sequence length="66" mass="7240">MKTEVIKGPKRHTEEFKAPALELYAAGKPVAEVAVDLCIRKGKRDDIQQDFGHSICRICGGCPTGR</sequence>
<proteinExistence type="predicted"/>
<evidence type="ECO:0000313" key="1">
    <source>
        <dbReference type="EMBL" id="MBK1835686.1"/>
    </source>
</evidence>
<keyword evidence="2" id="KW-1185">Reference proteome</keyword>
<comment type="caution">
    <text evidence="1">The sequence shown here is derived from an EMBL/GenBank/DDBJ whole genome shotgun (WGS) entry which is preliminary data.</text>
</comment>